<comment type="similarity">
    <text evidence="7">Belongs to the class-II aminoacyl-tRNA synthetase family. ProS type 3 subfamily.</text>
</comment>
<dbReference type="SUPFAM" id="SSF64586">
    <property type="entry name" value="C-terminal domain of ProRS"/>
    <property type="match status" value="1"/>
</dbReference>
<dbReference type="InterPro" id="IPR006195">
    <property type="entry name" value="aa-tRNA-synth_II"/>
</dbReference>
<keyword evidence="2 7" id="KW-0436">Ligase</keyword>
<comment type="subcellular location">
    <subcellularLocation>
        <location evidence="7">Cytoplasm</location>
    </subcellularLocation>
</comment>
<reference evidence="9 10" key="1">
    <citation type="submission" date="2023-12" db="EMBL/GenBank/DDBJ databases">
        <title>Novel species of the genus Arcicella isolated from rivers.</title>
        <authorList>
            <person name="Lu H."/>
        </authorList>
    </citation>
    <scope>NUCLEOTIDE SEQUENCE [LARGE SCALE GENOMIC DNA]</scope>
    <source>
        <strain evidence="9 10">KCTC 23307</strain>
    </source>
</reference>
<dbReference type="Pfam" id="PF03129">
    <property type="entry name" value="HGTP_anticodon"/>
    <property type="match status" value="1"/>
</dbReference>
<evidence type="ECO:0000313" key="10">
    <source>
        <dbReference type="Proteomes" id="UP001302949"/>
    </source>
</evidence>
<dbReference type="EC" id="6.1.1.15" evidence="7"/>
<keyword evidence="4 7" id="KW-0067">ATP-binding</keyword>
<dbReference type="CDD" id="cd00778">
    <property type="entry name" value="ProRS_core_arch_euk"/>
    <property type="match status" value="1"/>
</dbReference>
<keyword evidence="5 7" id="KW-0648">Protein biosynthesis</keyword>
<dbReference type="HAMAP" id="MF_01571">
    <property type="entry name" value="Pro_tRNA_synth_type3"/>
    <property type="match status" value="1"/>
</dbReference>
<comment type="subunit">
    <text evidence="7">Homodimer.</text>
</comment>
<dbReference type="Gene3D" id="3.30.110.30">
    <property type="entry name" value="C-terminal domain of ProRS"/>
    <property type="match status" value="1"/>
</dbReference>
<dbReference type="InterPro" id="IPR004499">
    <property type="entry name" value="Pro-tRNA-ligase_IIa_arc-type"/>
</dbReference>
<evidence type="ECO:0000256" key="2">
    <source>
        <dbReference type="ARBA" id="ARBA00022598"/>
    </source>
</evidence>
<evidence type="ECO:0000256" key="1">
    <source>
        <dbReference type="ARBA" id="ARBA00022490"/>
    </source>
</evidence>
<dbReference type="CDD" id="cd00862">
    <property type="entry name" value="ProRS_anticodon_zinc"/>
    <property type="match status" value="1"/>
</dbReference>
<dbReference type="Gene3D" id="3.40.50.800">
    <property type="entry name" value="Anticodon-binding domain"/>
    <property type="match status" value="1"/>
</dbReference>
<dbReference type="InterPro" id="IPR036621">
    <property type="entry name" value="Anticodon-bd_dom_sf"/>
</dbReference>
<keyword evidence="1 7" id="KW-0963">Cytoplasm</keyword>
<evidence type="ECO:0000256" key="4">
    <source>
        <dbReference type="ARBA" id="ARBA00022840"/>
    </source>
</evidence>
<dbReference type="PANTHER" id="PTHR43382">
    <property type="entry name" value="PROLYL-TRNA SYNTHETASE"/>
    <property type="match status" value="1"/>
</dbReference>
<keyword evidence="6 7" id="KW-0030">Aminoacyl-tRNA synthetase</keyword>
<sequence length="492" mass="56203">MSKSLPKRSENYSEWYNELVKRADLAENSAVRGCMVIKPYGYSIWEKMQRALDDMFKETGHTNAYFPLFVPKSLFEAEEKNAEGFAKECAVVTHYRLKNNPEKPGKLMVDPEAKLEEELIVRPTSEAIIWSTYKNWIQSYRDLPLLINQWANVVRWEMRTRLFLRTAEFLWQEGHTAHATREEAIAETEQMLHVYATFAEEFMAVPVIRGKKTANERFAGAEDTYCIEAMMQDGKALQAGTSHFLGQNFAKAFDVKFMTKENKQDFVWGTSWGVSTRLMGALIMAHSDDEGLILPPKLAPIQVVIVPIFKGQEQLELISNTILPIVKELKKRGISVKFDNSDKQSPGFKFAEYELKGVPVRLAIGARDLGNGTVEVARRDTKEKKTYPIEGIVDTISTLLDDIQVNIYQRAFNFRTENTYKVDTWEEFTKILEETPGFIAAHWDGTSETEEKIKELTKATIRCIPLDAVEEEGKCILTGQPSSKRVIFAKSY</sequence>
<dbReference type="InterPro" id="IPR045864">
    <property type="entry name" value="aa-tRNA-synth_II/BPL/LPL"/>
</dbReference>
<keyword evidence="3 7" id="KW-0547">Nucleotide-binding</keyword>
<organism evidence="9 10">
    <name type="scientific">Arcicella rigui</name>
    <dbReference type="NCBI Taxonomy" id="797020"/>
    <lineage>
        <taxon>Bacteria</taxon>
        <taxon>Pseudomonadati</taxon>
        <taxon>Bacteroidota</taxon>
        <taxon>Cytophagia</taxon>
        <taxon>Cytophagales</taxon>
        <taxon>Flectobacillaceae</taxon>
        <taxon>Arcicella</taxon>
    </lineage>
</organism>
<keyword evidence="10" id="KW-1185">Reference proteome</keyword>
<dbReference type="InterPro" id="IPR004154">
    <property type="entry name" value="Anticodon-bd"/>
</dbReference>
<protein>
    <recommendedName>
        <fullName evidence="7">Proline--tRNA ligase</fullName>
        <ecNumber evidence="7">6.1.1.15</ecNumber>
    </recommendedName>
    <alternativeName>
        <fullName evidence="7">Prolyl-tRNA synthetase</fullName>
        <shortName evidence="7">ProRS</shortName>
    </alternativeName>
</protein>
<evidence type="ECO:0000256" key="6">
    <source>
        <dbReference type="ARBA" id="ARBA00023146"/>
    </source>
</evidence>
<dbReference type="SUPFAM" id="SSF55681">
    <property type="entry name" value="Class II aaRS and biotin synthetases"/>
    <property type="match status" value="1"/>
</dbReference>
<accession>A0ABU5QB45</accession>
<feature type="domain" description="Aminoacyl-transfer RNA synthetases class-II family profile" evidence="8">
    <location>
        <begin position="27"/>
        <end position="295"/>
    </location>
</feature>
<dbReference type="SMART" id="SM00946">
    <property type="entry name" value="ProRS-C_1"/>
    <property type="match status" value="1"/>
</dbReference>
<evidence type="ECO:0000256" key="3">
    <source>
        <dbReference type="ARBA" id="ARBA00022741"/>
    </source>
</evidence>
<gene>
    <name evidence="7 9" type="primary">proS</name>
    <name evidence="9" type="ORF">VB248_13040</name>
</gene>
<dbReference type="GO" id="GO:0004827">
    <property type="term" value="F:proline-tRNA ligase activity"/>
    <property type="evidence" value="ECO:0007669"/>
    <property type="project" value="UniProtKB-EC"/>
</dbReference>
<dbReference type="PANTHER" id="PTHR43382:SF2">
    <property type="entry name" value="BIFUNCTIONAL GLUTAMATE_PROLINE--TRNA LIGASE"/>
    <property type="match status" value="1"/>
</dbReference>
<dbReference type="InterPro" id="IPR016061">
    <property type="entry name" value="Pro-tRNA_ligase_II_C"/>
</dbReference>
<dbReference type="InterPro" id="IPR017449">
    <property type="entry name" value="Pro-tRNA_synth_II"/>
</dbReference>
<proteinExistence type="inferred from homology"/>
<comment type="catalytic activity">
    <reaction evidence="7">
        <text>tRNA(Pro) + L-proline + ATP = L-prolyl-tRNA(Pro) + AMP + diphosphate</text>
        <dbReference type="Rhea" id="RHEA:14305"/>
        <dbReference type="Rhea" id="RHEA-COMP:9700"/>
        <dbReference type="Rhea" id="RHEA-COMP:9702"/>
        <dbReference type="ChEBI" id="CHEBI:30616"/>
        <dbReference type="ChEBI" id="CHEBI:33019"/>
        <dbReference type="ChEBI" id="CHEBI:60039"/>
        <dbReference type="ChEBI" id="CHEBI:78442"/>
        <dbReference type="ChEBI" id="CHEBI:78532"/>
        <dbReference type="ChEBI" id="CHEBI:456215"/>
        <dbReference type="EC" id="6.1.1.15"/>
    </reaction>
</comment>
<evidence type="ECO:0000256" key="7">
    <source>
        <dbReference type="HAMAP-Rule" id="MF_01571"/>
    </source>
</evidence>
<dbReference type="Proteomes" id="UP001302949">
    <property type="component" value="Unassembled WGS sequence"/>
</dbReference>
<dbReference type="InterPro" id="IPR002314">
    <property type="entry name" value="aa-tRNA-synt_IIb"/>
</dbReference>
<evidence type="ECO:0000259" key="8">
    <source>
        <dbReference type="PROSITE" id="PS50862"/>
    </source>
</evidence>
<comment type="caution">
    <text evidence="9">The sequence shown here is derived from an EMBL/GenBank/DDBJ whole genome shotgun (WGS) entry which is preliminary data.</text>
</comment>
<dbReference type="EMBL" id="JAYFUM010000014">
    <property type="protein sequence ID" value="MEA5140070.1"/>
    <property type="molecule type" value="Genomic_DNA"/>
</dbReference>
<dbReference type="InterPro" id="IPR033721">
    <property type="entry name" value="ProRS_core_arch_euk"/>
</dbReference>
<comment type="function">
    <text evidence="7">Catalyzes the attachment of proline to tRNA(Pro) in a two-step reaction: proline is first activated by ATP to form Pro-AMP and then transferred to the acceptor end of tRNA(Pro).</text>
</comment>
<dbReference type="PROSITE" id="PS50862">
    <property type="entry name" value="AA_TRNA_LIGASE_II"/>
    <property type="match status" value="1"/>
</dbReference>
<dbReference type="NCBIfam" id="TIGR00408">
    <property type="entry name" value="proS_fam_I"/>
    <property type="match status" value="1"/>
</dbReference>
<dbReference type="Pfam" id="PF00587">
    <property type="entry name" value="tRNA-synt_2b"/>
    <property type="match status" value="1"/>
</dbReference>
<evidence type="ECO:0000313" key="9">
    <source>
        <dbReference type="EMBL" id="MEA5140070.1"/>
    </source>
</evidence>
<evidence type="ECO:0000256" key="5">
    <source>
        <dbReference type="ARBA" id="ARBA00022917"/>
    </source>
</evidence>
<name>A0ABU5QB45_9BACT</name>
<dbReference type="RefSeq" id="WP_323297226.1">
    <property type="nucleotide sequence ID" value="NZ_JAYFUM010000014.1"/>
</dbReference>
<dbReference type="SUPFAM" id="SSF52954">
    <property type="entry name" value="Class II aaRS ABD-related"/>
    <property type="match status" value="1"/>
</dbReference>
<dbReference type="Gene3D" id="3.30.930.10">
    <property type="entry name" value="Bira Bifunctional Protein, Domain 2"/>
    <property type="match status" value="1"/>
</dbReference>
<dbReference type="Pfam" id="PF09180">
    <property type="entry name" value="ProRS-C_1"/>
    <property type="match status" value="1"/>
</dbReference>
<comment type="domain">
    <text evidence="7">Consists of three domains: the N-terminal catalytic domain, the anticodon-binding domain and the C-terminal extension.</text>
</comment>